<feature type="compositionally biased region" description="Gly residues" evidence="1">
    <location>
        <begin position="654"/>
        <end position="682"/>
    </location>
</feature>
<name>A0A803N4S7_CHEQI</name>
<dbReference type="Gene3D" id="2.40.70.10">
    <property type="entry name" value="Acid Proteases"/>
    <property type="match status" value="1"/>
</dbReference>
<accession>A0A803N4S7</accession>
<dbReference type="CDD" id="cd00303">
    <property type="entry name" value="retropepsin_like"/>
    <property type="match status" value="1"/>
</dbReference>
<proteinExistence type="predicted"/>
<dbReference type="Pfam" id="PF13975">
    <property type="entry name" value="gag-asp_proteas"/>
    <property type="match status" value="1"/>
</dbReference>
<dbReference type="PANTHER" id="PTHR33018:SF31">
    <property type="entry name" value="TRANSPOSASE, PTTA_EN_SPM, PLANT"/>
    <property type="match status" value="1"/>
</dbReference>
<evidence type="ECO:0000259" key="3">
    <source>
        <dbReference type="Pfam" id="PF26133"/>
    </source>
</evidence>
<dbReference type="Pfam" id="PF26133">
    <property type="entry name" value="DUF8039"/>
    <property type="match status" value="1"/>
</dbReference>
<evidence type="ECO:0008006" key="6">
    <source>
        <dbReference type="Google" id="ProtNLM"/>
    </source>
</evidence>
<keyword evidence="5" id="KW-1185">Reference proteome</keyword>
<protein>
    <recommendedName>
        <fullName evidence="6">Transposase-associated domain-containing protein</fullName>
    </recommendedName>
</protein>
<feature type="domain" description="Transposase-associated" evidence="2">
    <location>
        <begin position="3"/>
        <end position="76"/>
    </location>
</feature>
<dbReference type="InterPro" id="IPR058352">
    <property type="entry name" value="DUF8039"/>
</dbReference>
<evidence type="ECO:0000313" key="4">
    <source>
        <dbReference type="EnsemblPlants" id="AUR62040393-RA:cds"/>
    </source>
</evidence>
<reference evidence="4" key="2">
    <citation type="submission" date="2021-03" db="UniProtKB">
        <authorList>
            <consortium name="EnsemblPlants"/>
        </authorList>
    </citation>
    <scope>IDENTIFICATION</scope>
</reference>
<dbReference type="Pfam" id="PF13963">
    <property type="entry name" value="Transpos_assoc"/>
    <property type="match status" value="1"/>
</dbReference>
<reference evidence="4" key="1">
    <citation type="journal article" date="2017" name="Nature">
        <title>The genome of Chenopodium quinoa.</title>
        <authorList>
            <person name="Jarvis D.E."/>
            <person name="Ho Y.S."/>
            <person name="Lightfoot D.J."/>
            <person name="Schmoeckel S.M."/>
            <person name="Li B."/>
            <person name="Borm T.J.A."/>
            <person name="Ohyanagi H."/>
            <person name="Mineta K."/>
            <person name="Michell C.T."/>
            <person name="Saber N."/>
            <person name="Kharbatia N.M."/>
            <person name="Rupper R.R."/>
            <person name="Sharp A.R."/>
            <person name="Dally N."/>
            <person name="Boughton B.A."/>
            <person name="Woo Y.H."/>
            <person name="Gao G."/>
            <person name="Schijlen E.G.W.M."/>
            <person name="Guo X."/>
            <person name="Momin A.A."/>
            <person name="Negrao S."/>
            <person name="Al-Babili S."/>
            <person name="Gehring C."/>
            <person name="Roessner U."/>
            <person name="Jung C."/>
            <person name="Murphy K."/>
            <person name="Arold S.T."/>
            <person name="Gojobori T."/>
            <person name="van der Linden C.G."/>
            <person name="van Loo E.N."/>
            <person name="Jellen E.N."/>
            <person name="Maughan P.J."/>
            <person name="Tester M."/>
        </authorList>
    </citation>
    <scope>NUCLEOTIDE SEQUENCE [LARGE SCALE GENOMIC DNA]</scope>
    <source>
        <strain evidence="4">cv. PI 614886</strain>
    </source>
</reference>
<feature type="domain" description="DUF8039" evidence="3">
    <location>
        <begin position="788"/>
        <end position="871"/>
    </location>
</feature>
<feature type="region of interest" description="Disordered" evidence="1">
    <location>
        <begin position="654"/>
        <end position="693"/>
    </location>
</feature>
<dbReference type="Proteomes" id="UP000596660">
    <property type="component" value="Unplaced"/>
</dbReference>
<organism evidence="4 5">
    <name type="scientific">Chenopodium quinoa</name>
    <name type="common">Quinoa</name>
    <dbReference type="NCBI Taxonomy" id="63459"/>
    <lineage>
        <taxon>Eukaryota</taxon>
        <taxon>Viridiplantae</taxon>
        <taxon>Streptophyta</taxon>
        <taxon>Embryophyta</taxon>
        <taxon>Tracheophyta</taxon>
        <taxon>Spermatophyta</taxon>
        <taxon>Magnoliopsida</taxon>
        <taxon>eudicotyledons</taxon>
        <taxon>Gunneridae</taxon>
        <taxon>Pentapetalae</taxon>
        <taxon>Caryophyllales</taxon>
        <taxon>Chenopodiaceae</taxon>
        <taxon>Chenopodioideae</taxon>
        <taxon>Atripliceae</taxon>
        <taxon>Chenopodium</taxon>
    </lineage>
</organism>
<dbReference type="InterPro" id="IPR029480">
    <property type="entry name" value="Transpos_assoc"/>
</dbReference>
<sequence length="1283" mass="143281">MDRSWISTKQPGDPEYRAGVREFINFAVTNSGGRPKLPCPCYMCHNLLLKRPDEILNHLSKWAFDKTYTNWIWHGECREKPLVSNVEGSGCEGDRINEADNLEDLLHSVKDNFDDNRTMFENILNDSEKPLYDGCTKYTRLSAIIKLYNLKAGHGWTDTSFSMLLEVVKYMLPEDNVLPSDDWGDDSVLEGSSLLEKGLVDDDVADDSSIYARDDHNEDHILLRTILAIFYSKYMARKNKKVQPNDDSEESSCEERGRTVLKKVGKTIHAGTQIPLQWHPSKRIPTGEHKTHFSTYIGVMARERISISYKDWNEVPTGVLDEVYGFISKGFYVPENRKGYVLSRASIRWKAFKTRLRTKWLYKKDKTLRQKPPHKYPFIHESDWDTFVQICTSDEFKELSEKNREKAKKKSSSYRGGRLGYQYFQEEIEKELEKQGVHVSQVPQHLTWIKAHSHVKDGVITFDNLADKEIHDAIIALEGQVQRGEFIAKGRDDILAKAMHKREHGGSVRAVGSGITVKDYFGYNKPAPPIQLHAEIGMMKSKLVSMDNRQNFMMSFLISCCSQEQIKSFMAVGAQQVGVGGLFGGNNTFGSLNARFGGLTAGLHGFCGLTGGLGGFSGLTGSLAGGSVSLAGGSSGLGVGLTGGFGGLTGGFGGQASGSNGPEGGSSGLAGGLEGGSSGLAGDGSRASQLDDTFGQGLQGIPLTQLLTSKIFEQGSKGHGLTSDSLAGADIYGTQGNREEDICTKTQSHMENLETEAYHVPWPQTDRNNRLEPTTNLVHQSCDLKEFLEGWSECSLAIEGNNKELQIVANGKVEKITDVRVTHSREMPPGHARVTIIEDIVPTALLPCPNDELVYVFHAKNSYTPWPINLIFPRKTITHQEKVLNVTTPSPHSTTSQVATTLKYVITEKDREMVTSTWLRVLNTHAMVLKKRGVTLSIPIPKCMFLNEDVGVTLDYEDLLDWCFKREVGESQMNVFIKYLEGHCQNEGVSGMYGFCDTNVLSPMTPTTDEEVRSDYLSRVFGCNEGKNVNQLFFAPFNDNMHWRLAVISPWNGLMCWLDPAGEENEINEFVKKIINEYEFDVLDSLNTQKFVDTMFVAICLRLYRKGYCGFLIRFFQEDPCTYSNENIDEIRDLWAKYVLELEQDDVNEGNEDGMDIADARRYGGDKSQATSLMYVDVLINGKKARAMVDTGATRNFVIKHEASRLSLKAMHRGGRMKTVVSEAQPTCGVARNVNTKIREWSGTLEFMVATMDDFELVLGIDFLHTIKVVPMPHLGSLLVTSH</sequence>
<dbReference type="InterPro" id="IPR021109">
    <property type="entry name" value="Peptidase_aspartic_dom_sf"/>
</dbReference>
<dbReference type="SUPFAM" id="SSF50630">
    <property type="entry name" value="Acid proteases"/>
    <property type="match status" value="1"/>
</dbReference>
<evidence type="ECO:0000313" key="5">
    <source>
        <dbReference type="Proteomes" id="UP000596660"/>
    </source>
</evidence>
<dbReference type="SUPFAM" id="SSF54001">
    <property type="entry name" value="Cysteine proteinases"/>
    <property type="match status" value="1"/>
</dbReference>
<evidence type="ECO:0000259" key="2">
    <source>
        <dbReference type="Pfam" id="PF13963"/>
    </source>
</evidence>
<dbReference type="InterPro" id="IPR038765">
    <property type="entry name" value="Papain-like_cys_pep_sf"/>
</dbReference>
<evidence type="ECO:0000256" key="1">
    <source>
        <dbReference type="SAM" id="MobiDB-lite"/>
    </source>
</evidence>
<dbReference type="Gramene" id="AUR62040393-RA">
    <property type="protein sequence ID" value="AUR62040393-RA:cds"/>
    <property type="gene ID" value="AUR62040393"/>
</dbReference>
<dbReference type="Gene3D" id="3.40.395.10">
    <property type="entry name" value="Adenoviral Proteinase, Chain A"/>
    <property type="match status" value="1"/>
</dbReference>
<dbReference type="EnsemblPlants" id="AUR62040393-RA">
    <property type="protein sequence ID" value="AUR62040393-RA:cds"/>
    <property type="gene ID" value="AUR62040393"/>
</dbReference>
<dbReference type="PANTHER" id="PTHR33018">
    <property type="entry name" value="OS10G0338966 PROTEIN-RELATED"/>
    <property type="match status" value="1"/>
</dbReference>